<accession>A0A2M6R9J3</accession>
<dbReference type="Gene3D" id="3.90.20.10">
    <property type="match status" value="1"/>
</dbReference>
<proteinExistence type="predicted"/>
<comment type="caution">
    <text evidence="1">The sequence shown here is derived from an EMBL/GenBank/DDBJ whole genome shotgun (WGS) entry which is preliminary data.</text>
</comment>
<dbReference type="Proteomes" id="UP000231162">
    <property type="component" value="Unassembled WGS sequence"/>
</dbReference>
<evidence type="ECO:0000313" key="1">
    <source>
        <dbReference type="EMBL" id="PIS07156.1"/>
    </source>
</evidence>
<sequence>MALTKQDLQEIVKISSRQTEELAIMVRDVFDGIDKRFDGVDKRFDEVDKRFDGVDNCFGEVDKRFDRIDASHRTVIARLDLIETDLSHTRNLVTEVKLLRRLLKDKPSMDMFKLIDKRLLRVEKQLGFAKS</sequence>
<gene>
    <name evidence="1" type="ORF">COT79_00840</name>
</gene>
<dbReference type="AlphaFoldDB" id="A0A2M6R9J3"/>
<evidence type="ECO:0000313" key="2">
    <source>
        <dbReference type="Proteomes" id="UP000231162"/>
    </source>
</evidence>
<evidence type="ECO:0008006" key="3">
    <source>
        <dbReference type="Google" id="ProtNLM"/>
    </source>
</evidence>
<organism evidence="1 2">
    <name type="scientific">Candidatus Berkelbacteria bacterium CG10_big_fil_rev_8_21_14_0_10_43_14</name>
    <dbReference type="NCBI Taxonomy" id="1974515"/>
    <lineage>
        <taxon>Bacteria</taxon>
        <taxon>Candidatus Berkelbacteria</taxon>
    </lineage>
</organism>
<protein>
    <recommendedName>
        <fullName evidence="3">t-SNARE coiled-coil homology domain-containing protein</fullName>
    </recommendedName>
</protein>
<reference evidence="2" key="1">
    <citation type="submission" date="2017-09" db="EMBL/GenBank/DDBJ databases">
        <title>Depth-based differentiation of microbial function through sediment-hosted aquifers and enrichment of novel symbionts in the deep terrestrial subsurface.</title>
        <authorList>
            <person name="Probst A.J."/>
            <person name="Ladd B."/>
            <person name="Jarett J.K."/>
            <person name="Geller-Mcgrath D.E."/>
            <person name="Sieber C.M.K."/>
            <person name="Emerson J.B."/>
            <person name="Anantharaman K."/>
            <person name="Thomas B.C."/>
            <person name="Malmstrom R."/>
            <person name="Stieglmeier M."/>
            <person name="Klingl A."/>
            <person name="Woyke T."/>
            <person name="Ryan C.M."/>
            <person name="Banfield J.F."/>
        </authorList>
    </citation>
    <scope>NUCLEOTIDE SEQUENCE [LARGE SCALE GENOMIC DNA]</scope>
</reference>
<name>A0A2M6R9J3_9BACT</name>
<dbReference type="EMBL" id="PEZX01000014">
    <property type="protein sequence ID" value="PIS07156.1"/>
    <property type="molecule type" value="Genomic_DNA"/>
</dbReference>